<feature type="region of interest" description="Disordered" evidence="1">
    <location>
        <begin position="56"/>
        <end position="90"/>
    </location>
</feature>
<name>A0A9Q3DA83_9BASI</name>
<dbReference type="Proteomes" id="UP000765509">
    <property type="component" value="Unassembled WGS sequence"/>
</dbReference>
<organism evidence="2 3">
    <name type="scientific">Austropuccinia psidii MF-1</name>
    <dbReference type="NCBI Taxonomy" id="1389203"/>
    <lineage>
        <taxon>Eukaryota</taxon>
        <taxon>Fungi</taxon>
        <taxon>Dikarya</taxon>
        <taxon>Basidiomycota</taxon>
        <taxon>Pucciniomycotina</taxon>
        <taxon>Pucciniomycetes</taxon>
        <taxon>Pucciniales</taxon>
        <taxon>Sphaerophragmiaceae</taxon>
        <taxon>Austropuccinia</taxon>
    </lineage>
</organism>
<sequence length="90" mass="10742">MYNDKDWEMLQQIYQGVMIFWDILKNFLKEVEIVRYSNGWNLLAFKPQIKKINDWDKEKREASKEEAPLASTRKPQANLPKNGRIKGKKT</sequence>
<dbReference type="EMBL" id="AVOT02014158">
    <property type="protein sequence ID" value="MBW0497390.1"/>
    <property type="molecule type" value="Genomic_DNA"/>
</dbReference>
<dbReference type="AlphaFoldDB" id="A0A9Q3DA83"/>
<evidence type="ECO:0000313" key="3">
    <source>
        <dbReference type="Proteomes" id="UP000765509"/>
    </source>
</evidence>
<comment type="caution">
    <text evidence="2">The sequence shown here is derived from an EMBL/GenBank/DDBJ whole genome shotgun (WGS) entry which is preliminary data.</text>
</comment>
<evidence type="ECO:0000313" key="2">
    <source>
        <dbReference type="EMBL" id="MBW0497390.1"/>
    </source>
</evidence>
<feature type="compositionally biased region" description="Basic and acidic residues" evidence="1">
    <location>
        <begin position="56"/>
        <end position="67"/>
    </location>
</feature>
<keyword evidence="3" id="KW-1185">Reference proteome</keyword>
<proteinExistence type="predicted"/>
<accession>A0A9Q3DA83</accession>
<evidence type="ECO:0000256" key="1">
    <source>
        <dbReference type="SAM" id="MobiDB-lite"/>
    </source>
</evidence>
<protein>
    <submittedName>
        <fullName evidence="2">Uncharacterized protein</fullName>
    </submittedName>
</protein>
<reference evidence="2" key="1">
    <citation type="submission" date="2021-03" db="EMBL/GenBank/DDBJ databases">
        <title>Draft genome sequence of rust myrtle Austropuccinia psidii MF-1, a brazilian biotype.</title>
        <authorList>
            <person name="Quecine M.C."/>
            <person name="Pachon D.M.R."/>
            <person name="Bonatelli M.L."/>
            <person name="Correr F.H."/>
            <person name="Franceschini L.M."/>
            <person name="Leite T.F."/>
            <person name="Margarido G.R.A."/>
            <person name="Almeida C.A."/>
            <person name="Ferrarezi J.A."/>
            <person name="Labate C.A."/>
        </authorList>
    </citation>
    <scope>NUCLEOTIDE SEQUENCE</scope>
    <source>
        <strain evidence="2">MF-1</strain>
    </source>
</reference>
<gene>
    <name evidence="2" type="ORF">O181_037105</name>
</gene>